<evidence type="ECO:0000256" key="1">
    <source>
        <dbReference type="SAM" id="MobiDB-lite"/>
    </source>
</evidence>
<sequence>MNFLPQTWSGYLKKDGGRQEEERDNISWPSLGEKAPLEYQNEEKVTSLTLKLEDLEMETVIESLERDPVRLDGKQDSESDEERDESSEPSKVTEEIRAERRLRRRQVKQLKRDEKVLAERRESKYKQVKLIRQSDLEKYKDCLKDQSDRERPTWFSRGSKDATFSLEAFMAEKPKILTCPKVTTNIPGEIVRHRGKKHEFPKPKARTMAKRRILEIRQEKSREEAKTMAKNMTNNPHSRRYREYCDHFTEEDLCSRVESILQDLFRFQDLAFHRSEIKARAKRRYVVGFKEANRMLDINKVKLLIVATDLERSPGEGGLDEAVYALRKRVREAIVPYVFALTRRAIGNILQKSPAVSCVAVLDYSGAKEKVDELLQVVDQKRSMYNELCAEWGTIDSLISIN</sequence>
<dbReference type="PANTHER" id="PTHR13284">
    <property type="entry name" value="GH01354P"/>
    <property type="match status" value="1"/>
</dbReference>
<dbReference type="GO" id="GO:0035368">
    <property type="term" value="F:selenocysteine insertion sequence binding"/>
    <property type="evidence" value="ECO:0007669"/>
    <property type="project" value="InterPro"/>
</dbReference>
<reference evidence="3" key="1">
    <citation type="submission" date="2022-08" db="UniProtKB">
        <authorList>
            <consortium name="EnsemblMetazoa"/>
        </authorList>
    </citation>
    <scope>IDENTIFICATION</scope>
    <source>
        <strain evidence="3">Israel</strain>
    </source>
</reference>
<feature type="compositionally biased region" description="Basic and acidic residues" evidence="1">
    <location>
        <begin position="86"/>
        <end position="95"/>
    </location>
</feature>
<feature type="compositionally biased region" description="Basic and acidic residues" evidence="1">
    <location>
        <begin position="12"/>
        <end position="25"/>
    </location>
</feature>
<organism evidence="3 4">
    <name type="scientific">Phlebotomus papatasi</name>
    <name type="common">Sandfly</name>
    <dbReference type="NCBI Taxonomy" id="29031"/>
    <lineage>
        <taxon>Eukaryota</taxon>
        <taxon>Metazoa</taxon>
        <taxon>Ecdysozoa</taxon>
        <taxon>Arthropoda</taxon>
        <taxon>Hexapoda</taxon>
        <taxon>Insecta</taxon>
        <taxon>Pterygota</taxon>
        <taxon>Neoptera</taxon>
        <taxon>Endopterygota</taxon>
        <taxon>Diptera</taxon>
        <taxon>Nematocera</taxon>
        <taxon>Psychodoidea</taxon>
        <taxon>Psychodidae</taxon>
        <taxon>Phlebotomus</taxon>
        <taxon>Phlebotomus</taxon>
    </lineage>
</organism>
<dbReference type="Proteomes" id="UP000092462">
    <property type="component" value="Unassembled WGS sequence"/>
</dbReference>
<dbReference type="SUPFAM" id="SSF55315">
    <property type="entry name" value="L30e-like"/>
    <property type="match status" value="1"/>
</dbReference>
<feature type="domain" description="Ribosomal protein eL8/eL30/eS12/Gadd45" evidence="2">
    <location>
        <begin position="278"/>
        <end position="369"/>
    </location>
</feature>
<dbReference type="GO" id="GO:1990904">
    <property type="term" value="C:ribonucleoprotein complex"/>
    <property type="evidence" value="ECO:0007669"/>
    <property type="project" value="TreeGrafter"/>
</dbReference>
<dbReference type="Pfam" id="PF01248">
    <property type="entry name" value="Ribosomal_L7Ae"/>
    <property type="match status" value="1"/>
</dbReference>
<dbReference type="PANTHER" id="PTHR13284:SF4">
    <property type="entry name" value="C2H2-TYPE DOMAIN-CONTAINING PROTEIN"/>
    <property type="match status" value="1"/>
</dbReference>
<dbReference type="VEuPathDB" id="VectorBase:PPAPM1_004738"/>
<dbReference type="InterPro" id="IPR004038">
    <property type="entry name" value="Ribosomal_eL8/eL30/eS12/Gad45"/>
</dbReference>
<dbReference type="VEuPathDB" id="VectorBase:PPAI006613"/>
<dbReference type="GO" id="GO:0005739">
    <property type="term" value="C:mitochondrion"/>
    <property type="evidence" value="ECO:0007669"/>
    <property type="project" value="TreeGrafter"/>
</dbReference>
<evidence type="ECO:0000259" key="2">
    <source>
        <dbReference type="Pfam" id="PF01248"/>
    </source>
</evidence>
<name>A0A1B0DF05_PHLPP</name>
<dbReference type="Gene3D" id="3.30.1330.30">
    <property type="match status" value="1"/>
</dbReference>
<dbReference type="EMBL" id="AJVK01058471">
    <property type="status" value="NOT_ANNOTATED_CDS"/>
    <property type="molecule type" value="Genomic_DNA"/>
</dbReference>
<dbReference type="InterPro" id="IPR040051">
    <property type="entry name" value="SECISBP2"/>
</dbReference>
<accession>A0A1B0DF05</accession>
<proteinExistence type="predicted"/>
<keyword evidence="4" id="KW-1185">Reference proteome</keyword>
<evidence type="ECO:0000313" key="3">
    <source>
        <dbReference type="EnsemblMetazoa" id="PPAI006613-PA"/>
    </source>
</evidence>
<dbReference type="AlphaFoldDB" id="A0A1B0DF05"/>
<feature type="region of interest" description="Disordered" evidence="1">
    <location>
        <begin position="1"/>
        <end position="34"/>
    </location>
</feature>
<dbReference type="GO" id="GO:0043021">
    <property type="term" value="F:ribonucleoprotein complex binding"/>
    <property type="evidence" value="ECO:0007669"/>
    <property type="project" value="TreeGrafter"/>
</dbReference>
<feature type="compositionally biased region" description="Basic and acidic residues" evidence="1">
    <location>
        <begin position="63"/>
        <end position="77"/>
    </location>
</feature>
<dbReference type="InterPro" id="IPR029064">
    <property type="entry name" value="Ribosomal_eL30-like_sf"/>
</dbReference>
<dbReference type="EnsemblMetazoa" id="PPAI006613-RA">
    <property type="protein sequence ID" value="PPAI006613-PA"/>
    <property type="gene ID" value="PPAI006613"/>
</dbReference>
<protein>
    <recommendedName>
        <fullName evidence="2">Ribosomal protein eL8/eL30/eS12/Gadd45 domain-containing protein</fullName>
    </recommendedName>
</protein>
<evidence type="ECO:0000313" key="4">
    <source>
        <dbReference type="Proteomes" id="UP000092462"/>
    </source>
</evidence>
<dbReference type="GO" id="GO:0003730">
    <property type="term" value="F:mRNA 3'-UTR binding"/>
    <property type="evidence" value="ECO:0007669"/>
    <property type="project" value="TreeGrafter"/>
</dbReference>
<feature type="region of interest" description="Disordered" evidence="1">
    <location>
        <begin position="63"/>
        <end position="95"/>
    </location>
</feature>